<proteinExistence type="predicted"/>
<gene>
    <name evidence="3" type="ORF">N42_1282</name>
</gene>
<keyword evidence="1" id="KW-0472">Membrane</keyword>
<evidence type="ECO:0000256" key="1">
    <source>
        <dbReference type="SAM" id="Phobius"/>
    </source>
</evidence>
<feature type="domain" description="SHOCT" evidence="2">
    <location>
        <begin position="194"/>
        <end position="217"/>
    </location>
</feature>
<dbReference type="Pfam" id="PF09851">
    <property type="entry name" value="SHOCT"/>
    <property type="match status" value="1"/>
</dbReference>
<dbReference type="AlphaFoldDB" id="A0A0V8ENJ6"/>
<dbReference type="RefSeq" id="WP_058212857.1">
    <property type="nucleotide sequence ID" value="NZ_LKLW01000077.1"/>
</dbReference>
<dbReference type="PATRIC" id="fig|1360.116.peg.1409"/>
<comment type="caution">
    <text evidence="3">The sequence shown here is derived from an EMBL/GenBank/DDBJ whole genome shotgun (WGS) entry which is preliminary data.</text>
</comment>
<reference evidence="4" key="1">
    <citation type="submission" date="2015-10" db="EMBL/GenBank/DDBJ databases">
        <title>Draft Genome Sequences of 11 Lactococcus lactis subspecies cremoris strains.</title>
        <authorList>
            <person name="Wels M."/>
            <person name="Backus L."/>
            <person name="Boekhorst J."/>
            <person name="Dijkstra A."/>
            <person name="Beerthuizen M."/>
            <person name="Kelly W."/>
            <person name="Siezen R."/>
            <person name="Bachmann H."/>
            <person name="Van Hijum S."/>
        </authorList>
    </citation>
    <scope>NUCLEOTIDE SEQUENCE [LARGE SCALE GENOMIC DNA]</scope>
    <source>
        <strain evidence="4">N42</strain>
    </source>
</reference>
<dbReference type="Proteomes" id="UP000052991">
    <property type="component" value="Unassembled WGS sequence"/>
</dbReference>
<keyword evidence="1" id="KW-0812">Transmembrane</keyword>
<evidence type="ECO:0000259" key="2">
    <source>
        <dbReference type="Pfam" id="PF09851"/>
    </source>
</evidence>
<organism evidence="3 4">
    <name type="scientific">Lactococcus lactis subsp. lactis</name>
    <name type="common">Streptococcus lactis</name>
    <dbReference type="NCBI Taxonomy" id="1360"/>
    <lineage>
        <taxon>Bacteria</taxon>
        <taxon>Bacillati</taxon>
        <taxon>Bacillota</taxon>
        <taxon>Bacilli</taxon>
        <taxon>Lactobacillales</taxon>
        <taxon>Streptococcaceae</taxon>
        <taxon>Lactococcus</taxon>
    </lineage>
</organism>
<evidence type="ECO:0000313" key="3">
    <source>
        <dbReference type="EMBL" id="KSU27103.1"/>
    </source>
</evidence>
<keyword evidence="1" id="KW-1133">Transmembrane helix</keyword>
<dbReference type="InterPro" id="IPR018649">
    <property type="entry name" value="SHOCT"/>
</dbReference>
<sequence>MGFLDKLGDGINNKIDDMKQAQAEKNAYFAENDMLVKSLSKTGTAGGSDYSDEQQIIVLKPSTIGKSYAVKYDTLKSVRMDEQVQDITKTQTKSKGKEKRKGVLGRAVVGTVLLPGVGTVIGAATAKKKKTGKENTTSITSQEVTRTLIITRDAPFADTIVMPFSDSLFHKIQSIIDGNNKPVDGLTGDKLDNLIKLKSLLDAGVLTQEEFDKKKEQFMN</sequence>
<dbReference type="EMBL" id="LKLW01000077">
    <property type="protein sequence ID" value="KSU27103.1"/>
    <property type="molecule type" value="Genomic_DNA"/>
</dbReference>
<protein>
    <recommendedName>
        <fullName evidence="2">SHOCT domain-containing protein</fullName>
    </recommendedName>
</protein>
<name>A0A0V8ENJ6_LACLL</name>
<feature type="transmembrane region" description="Helical" evidence="1">
    <location>
        <begin position="103"/>
        <end position="124"/>
    </location>
</feature>
<evidence type="ECO:0000313" key="4">
    <source>
        <dbReference type="Proteomes" id="UP000052991"/>
    </source>
</evidence>
<accession>A0A0V8ENJ6</accession>